<proteinExistence type="predicted"/>
<organism evidence="1">
    <name type="scientific">marine sediment metagenome</name>
    <dbReference type="NCBI Taxonomy" id="412755"/>
    <lineage>
        <taxon>unclassified sequences</taxon>
        <taxon>metagenomes</taxon>
        <taxon>ecological metagenomes</taxon>
    </lineage>
</organism>
<reference evidence="1" key="1">
    <citation type="journal article" date="2015" name="Nature">
        <title>Complex archaea that bridge the gap between prokaryotes and eukaryotes.</title>
        <authorList>
            <person name="Spang A."/>
            <person name="Saw J.H."/>
            <person name="Jorgensen S.L."/>
            <person name="Zaremba-Niedzwiedzka K."/>
            <person name="Martijn J."/>
            <person name="Lind A.E."/>
            <person name="van Eijk R."/>
            <person name="Schleper C."/>
            <person name="Guy L."/>
            <person name="Ettema T.J."/>
        </authorList>
    </citation>
    <scope>NUCLEOTIDE SEQUENCE</scope>
</reference>
<gene>
    <name evidence="1" type="ORF">LCGC14_1183780</name>
</gene>
<comment type="caution">
    <text evidence="1">The sequence shown here is derived from an EMBL/GenBank/DDBJ whole genome shotgun (WGS) entry which is preliminary data.</text>
</comment>
<accession>A0A0F9P497</accession>
<name>A0A0F9P497_9ZZZZ</name>
<dbReference type="EMBL" id="LAZR01005952">
    <property type="protein sequence ID" value="KKM95880.1"/>
    <property type="molecule type" value="Genomic_DNA"/>
</dbReference>
<dbReference type="AlphaFoldDB" id="A0A0F9P497"/>
<evidence type="ECO:0000313" key="1">
    <source>
        <dbReference type="EMBL" id="KKM95880.1"/>
    </source>
</evidence>
<protein>
    <submittedName>
        <fullName evidence="1">Uncharacterized protein</fullName>
    </submittedName>
</protein>
<sequence length="44" mass="5082">MSEDYKIEYAGQKCSLKELQFGSKKIFGVIIQKDGTIDFCYKDL</sequence>